<evidence type="ECO:0000256" key="1">
    <source>
        <dbReference type="ARBA" id="ARBA00001130"/>
    </source>
</evidence>
<dbReference type="InterPro" id="IPR021109">
    <property type="entry name" value="Peptidase_aspartic_dom_sf"/>
</dbReference>
<dbReference type="EC" id="3.4.23.21" evidence="3"/>
<evidence type="ECO:0000256" key="5">
    <source>
        <dbReference type="ARBA" id="ARBA00022729"/>
    </source>
</evidence>
<evidence type="ECO:0000256" key="3">
    <source>
        <dbReference type="ARBA" id="ARBA00013205"/>
    </source>
</evidence>
<evidence type="ECO:0000256" key="9">
    <source>
        <dbReference type="PIRSR" id="PIRSR601461-2"/>
    </source>
</evidence>
<gene>
    <name evidence="13" type="ORF">HDU87_008669</name>
</gene>
<evidence type="ECO:0000256" key="7">
    <source>
        <dbReference type="ARBA" id="ARBA00022801"/>
    </source>
</evidence>
<accession>A0AAD5TF13</accession>
<feature type="active site" evidence="8">
    <location>
        <position position="98"/>
    </location>
</feature>
<evidence type="ECO:0000256" key="6">
    <source>
        <dbReference type="ARBA" id="ARBA00022750"/>
    </source>
</evidence>
<dbReference type="InterPro" id="IPR001461">
    <property type="entry name" value="Aspartic_peptidase_A1"/>
</dbReference>
<dbReference type="Gene3D" id="2.40.70.10">
    <property type="entry name" value="Acid Proteases"/>
    <property type="match status" value="2"/>
</dbReference>
<keyword evidence="7 10" id="KW-0378">Hydrolase</keyword>
<feature type="domain" description="Peptidase A1" evidence="12">
    <location>
        <begin position="82"/>
        <end position="389"/>
    </location>
</feature>
<feature type="disulfide bond" evidence="9">
    <location>
        <begin position="311"/>
        <end position="345"/>
    </location>
</feature>
<dbReference type="FunFam" id="2.40.70.10:FF:000115">
    <property type="entry name" value="Lysosomal aspartic protease"/>
    <property type="match status" value="1"/>
</dbReference>
<evidence type="ECO:0000313" key="13">
    <source>
        <dbReference type="EMBL" id="KAJ3170903.1"/>
    </source>
</evidence>
<dbReference type="GO" id="GO:0006508">
    <property type="term" value="P:proteolysis"/>
    <property type="evidence" value="ECO:0007669"/>
    <property type="project" value="UniProtKB-KW"/>
</dbReference>
<protein>
    <recommendedName>
        <fullName evidence="3">rhizopuspepsin</fullName>
        <ecNumber evidence="3">3.4.23.21</ecNumber>
    </recommendedName>
</protein>
<name>A0AAD5TF13_9FUNG</name>
<evidence type="ECO:0000259" key="12">
    <source>
        <dbReference type="PROSITE" id="PS51767"/>
    </source>
</evidence>
<reference evidence="13" key="1">
    <citation type="submission" date="2020-05" db="EMBL/GenBank/DDBJ databases">
        <title>Phylogenomic resolution of chytrid fungi.</title>
        <authorList>
            <person name="Stajich J.E."/>
            <person name="Amses K."/>
            <person name="Simmons R."/>
            <person name="Seto K."/>
            <person name="Myers J."/>
            <person name="Bonds A."/>
            <person name="Quandt C.A."/>
            <person name="Barry K."/>
            <person name="Liu P."/>
            <person name="Grigoriev I."/>
            <person name="Longcore J.E."/>
            <person name="James T.Y."/>
        </authorList>
    </citation>
    <scope>NUCLEOTIDE SEQUENCE</scope>
    <source>
        <strain evidence="13">JEL0379</strain>
    </source>
</reference>
<feature type="signal peptide" evidence="11">
    <location>
        <begin position="1"/>
        <end position="18"/>
    </location>
</feature>
<comment type="caution">
    <text evidence="13">The sequence shown here is derived from an EMBL/GenBank/DDBJ whole genome shotgun (WGS) entry which is preliminary data.</text>
</comment>
<evidence type="ECO:0000256" key="10">
    <source>
        <dbReference type="RuleBase" id="RU000454"/>
    </source>
</evidence>
<keyword evidence="9" id="KW-1015">Disulfide bond</keyword>
<dbReference type="AlphaFoldDB" id="A0AAD5TF13"/>
<evidence type="ECO:0000256" key="4">
    <source>
        <dbReference type="ARBA" id="ARBA00022670"/>
    </source>
</evidence>
<sequence>MKVTAIACALAVVGTVSAATVPVSSGRAIPLAKKAPTHSLRERYPGILHGLAQKFGASVPAKLRPASLSGVEPITNVQNEEYYGPATIGGQTLQLLYDTGSADLWVPDASKPSLPGSHKYSPKKSTTYKKIGKTFNIQYGSGEAVGTTASETVTVAGVKVTKQVFGDVTNEGKNPQASDFDGILGMGFTSIAADSSTTWFENAVAQNTVPKSVFAFYLNSASSGSELYLGGYNSKRYTGSISWVPIDQPGYWQFALNDITVGGQSINPSLNEAIADTGTSLVVGPSADVDSINQAIGATLDSSQGIYTIDCSARSSGADVAFPLNGFTAALTANEYILDDGQGGCISTFAPLDGLPVWILGDTVLRKYYSIYDLGDVSNGYSGARIGFATATPKDPGH</sequence>
<feature type="active site" evidence="8">
    <location>
        <position position="276"/>
    </location>
</feature>
<dbReference type="PROSITE" id="PS51767">
    <property type="entry name" value="PEPTIDASE_A1"/>
    <property type="match status" value="1"/>
</dbReference>
<organism evidence="13 14">
    <name type="scientific">Geranomyces variabilis</name>
    <dbReference type="NCBI Taxonomy" id="109894"/>
    <lineage>
        <taxon>Eukaryota</taxon>
        <taxon>Fungi</taxon>
        <taxon>Fungi incertae sedis</taxon>
        <taxon>Chytridiomycota</taxon>
        <taxon>Chytridiomycota incertae sedis</taxon>
        <taxon>Chytridiomycetes</taxon>
        <taxon>Spizellomycetales</taxon>
        <taxon>Powellomycetaceae</taxon>
        <taxon>Geranomyces</taxon>
    </lineage>
</organism>
<dbReference type="InterPro" id="IPR033121">
    <property type="entry name" value="PEPTIDASE_A1"/>
</dbReference>
<keyword evidence="14" id="KW-1185">Reference proteome</keyword>
<dbReference type="PRINTS" id="PR00792">
    <property type="entry name" value="PEPSIN"/>
</dbReference>
<keyword evidence="4 10" id="KW-0645">Protease</keyword>
<feature type="chain" id="PRO_5042218537" description="rhizopuspepsin" evidence="11">
    <location>
        <begin position="19"/>
        <end position="398"/>
    </location>
</feature>
<dbReference type="Pfam" id="PF00026">
    <property type="entry name" value="Asp"/>
    <property type="match status" value="1"/>
</dbReference>
<dbReference type="PANTHER" id="PTHR47966:SF51">
    <property type="entry name" value="BETA-SITE APP-CLEAVING ENZYME, ISOFORM A-RELATED"/>
    <property type="match status" value="1"/>
</dbReference>
<dbReference type="EMBL" id="JADGJQ010000091">
    <property type="protein sequence ID" value="KAJ3170903.1"/>
    <property type="molecule type" value="Genomic_DNA"/>
</dbReference>
<dbReference type="PANTHER" id="PTHR47966">
    <property type="entry name" value="BETA-SITE APP-CLEAVING ENZYME, ISOFORM A-RELATED"/>
    <property type="match status" value="1"/>
</dbReference>
<dbReference type="GO" id="GO:0004190">
    <property type="term" value="F:aspartic-type endopeptidase activity"/>
    <property type="evidence" value="ECO:0007669"/>
    <property type="project" value="UniProtKB-KW"/>
</dbReference>
<dbReference type="SUPFAM" id="SSF50630">
    <property type="entry name" value="Acid proteases"/>
    <property type="match status" value="1"/>
</dbReference>
<keyword evidence="6 10" id="KW-0064">Aspartyl protease</keyword>
<keyword evidence="5 11" id="KW-0732">Signal</keyword>
<dbReference type="InterPro" id="IPR001969">
    <property type="entry name" value="Aspartic_peptidase_AS"/>
</dbReference>
<comment type="catalytic activity">
    <reaction evidence="1">
        <text>Hydrolysis of proteins with broad specificity similar to that of pepsin A, preferring hydrophobic residues at P1 and P1'. Clots milk and activates trypsinogen. Does not cleave 4-Gln-|-His-5, but does cleave 10-His-|-Leu-11 and 12-Val-|-Glu-13 in B chain of insulin.</text>
        <dbReference type="EC" id="3.4.23.21"/>
    </reaction>
</comment>
<evidence type="ECO:0000313" key="14">
    <source>
        <dbReference type="Proteomes" id="UP001212152"/>
    </source>
</evidence>
<evidence type="ECO:0000256" key="11">
    <source>
        <dbReference type="SAM" id="SignalP"/>
    </source>
</evidence>
<dbReference type="PROSITE" id="PS00141">
    <property type="entry name" value="ASP_PROTEASE"/>
    <property type="match status" value="1"/>
</dbReference>
<comment type="similarity">
    <text evidence="2 10">Belongs to the peptidase A1 family.</text>
</comment>
<evidence type="ECO:0000256" key="8">
    <source>
        <dbReference type="PIRSR" id="PIRSR601461-1"/>
    </source>
</evidence>
<dbReference type="Proteomes" id="UP001212152">
    <property type="component" value="Unassembled WGS sequence"/>
</dbReference>
<proteinExistence type="inferred from homology"/>
<evidence type="ECO:0000256" key="2">
    <source>
        <dbReference type="ARBA" id="ARBA00007447"/>
    </source>
</evidence>